<dbReference type="PANTHER" id="PTHR30474:SF1">
    <property type="entry name" value="PEPTIDOGLYCAN GLYCOSYLTRANSFERASE MRDB"/>
    <property type="match status" value="1"/>
</dbReference>
<keyword evidence="8" id="KW-1185">Reference proteome</keyword>
<dbReference type="AlphaFoldDB" id="A0A845L7M5"/>
<protein>
    <submittedName>
        <fullName evidence="7">FtsW/RodA/SpoVE family cell cycle protein</fullName>
    </submittedName>
</protein>
<proteinExistence type="predicted"/>
<dbReference type="InterPro" id="IPR001182">
    <property type="entry name" value="FtsW/RodA"/>
</dbReference>
<feature type="transmembrane region" description="Helical" evidence="6">
    <location>
        <begin position="326"/>
        <end position="351"/>
    </location>
</feature>
<accession>A0A845L7M5</accession>
<dbReference type="GO" id="GO:0005886">
    <property type="term" value="C:plasma membrane"/>
    <property type="evidence" value="ECO:0007669"/>
    <property type="project" value="TreeGrafter"/>
</dbReference>
<feature type="transmembrane region" description="Helical" evidence="6">
    <location>
        <begin position="82"/>
        <end position="100"/>
    </location>
</feature>
<evidence type="ECO:0000256" key="2">
    <source>
        <dbReference type="ARBA" id="ARBA00022692"/>
    </source>
</evidence>
<evidence type="ECO:0000256" key="1">
    <source>
        <dbReference type="ARBA" id="ARBA00004141"/>
    </source>
</evidence>
<keyword evidence="5 6" id="KW-0472">Membrane</keyword>
<name>A0A845L7M5_9FIRM</name>
<evidence type="ECO:0000256" key="3">
    <source>
        <dbReference type="ARBA" id="ARBA00022960"/>
    </source>
</evidence>
<comment type="caution">
    <text evidence="7">The sequence shown here is derived from an EMBL/GenBank/DDBJ whole genome shotgun (WGS) entry which is preliminary data.</text>
</comment>
<dbReference type="GO" id="GO:0051301">
    <property type="term" value="P:cell division"/>
    <property type="evidence" value="ECO:0007669"/>
    <property type="project" value="InterPro"/>
</dbReference>
<dbReference type="Pfam" id="PF01098">
    <property type="entry name" value="FTSW_RODA_SPOVE"/>
    <property type="match status" value="1"/>
</dbReference>
<dbReference type="GO" id="GO:0008360">
    <property type="term" value="P:regulation of cell shape"/>
    <property type="evidence" value="ECO:0007669"/>
    <property type="project" value="UniProtKB-KW"/>
</dbReference>
<keyword evidence="2 6" id="KW-0812">Transmembrane</keyword>
<gene>
    <name evidence="7" type="ORF">GTO91_15120</name>
</gene>
<dbReference type="InterPro" id="IPR047928">
    <property type="entry name" value="Perm_prefix_1"/>
</dbReference>
<dbReference type="NCBIfam" id="NF038403">
    <property type="entry name" value="perm_prefix_1"/>
    <property type="match status" value="1"/>
</dbReference>
<dbReference type="EMBL" id="WXEY01000024">
    <property type="protein sequence ID" value="MZP31045.1"/>
    <property type="molecule type" value="Genomic_DNA"/>
</dbReference>
<dbReference type="Proteomes" id="UP000463470">
    <property type="component" value="Unassembled WGS sequence"/>
</dbReference>
<dbReference type="OrthoDB" id="9802195at2"/>
<dbReference type="GO" id="GO:0015648">
    <property type="term" value="F:lipid-linked peptidoglycan transporter activity"/>
    <property type="evidence" value="ECO:0007669"/>
    <property type="project" value="TreeGrafter"/>
</dbReference>
<dbReference type="GO" id="GO:0032153">
    <property type="term" value="C:cell division site"/>
    <property type="evidence" value="ECO:0007669"/>
    <property type="project" value="TreeGrafter"/>
</dbReference>
<feature type="transmembrane region" description="Helical" evidence="6">
    <location>
        <begin position="400"/>
        <end position="422"/>
    </location>
</feature>
<evidence type="ECO:0000313" key="7">
    <source>
        <dbReference type="EMBL" id="MZP31045.1"/>
    </source>
</evidence>
<comment type="subcellular location">
    <subcellularLocation>
        <location evidence="1">Membrane</location>
        <topology evidence="1">Multi-pass membrane protein</topology>
    </subcellularLocation>
</comment>
<organism evidence="7 8">
    <name type="scientific">Heliomicrobium undosum</name>
    <dbReference type="NCBI Taxonomy" id="121734"/>
    <lineage>
        <taxon>Bacteria</taxon>
        <taxon>Bacillati</taxon>
        <taxon>Bacillota</taxon>
        <taxon>Clostridia</taxon>
        <taxon>Eubacteriales</taxon>
        <taxon>Heliobacteriaceae</taxon>
        <taxon>Heliomicrobium</taxon>
    </lineage>
</organism>
<sequence length="438" mass="48712">MMLEKHAGVAAYLDAVCAHIRCREVHEQIRMEFLSHIEAVVEEEVAGGQSEQAAIEKALRQMGDAAVVGRQLHKAHRPRTEWGLVALVSLILGIGLLTLHSIQAQGLLENFTAVLPFQRTLVWLFIGLAAAVGLYFYDYRKLRKRSAFLYGAVVMVLTTLHFTGTGYYGKMYLILGPFQIDFSGISPYLLTVALAGLFCQWKWDAVGFGKALGLLTLPLALYFFNRDEGSFLLYLVAFLVLMALSGARRSQWVSFIAGIGAFAGFVIFSDPRYPQVFFSFLNPAADPQGAGWLHVRLQETIATAGWWGHGFTFSALWLPEIHTDFIFPYMLYTFGWAFGALLLTAVMLLIYRMVSAARMIKDPFGRHLILGFTGLIGFALLWNILCGSGLTPGIYISLPFISYGGSQLLINLAATGLVLSVFRRKDLIRVDEMNPKKN</sequence>
<evidence type="ECO:0000256" key="6">
    <source>
        <dbReference type="SAM" id="Phobius"/>
    </source>
</evidence>
<feature type="transmembrane region" description="Helical" evidence="6">
    <location>
        <begin position="149"/>
        <end position="168"/>
    </location>
</feature>
<dbReference type="RefSeq" id="WP_161259566.1">
    <property type="nucleotide sequence ID" value="NZ_WXEY01000024.1"/>
</dbReference>
<feature type="transmembrane region" description="Helical" evidence="6">
    <location>
        <begin position="180"/>
        <end position="198"/>
    </location>
</feature>
<reference evidence="7 8" key="1">
    <citation type="submission" date="2020-01" db="EMBL/GenBank/DDBJ databases">
        <title>Whole-genome sequence of Heliobacterium undosum DSM 13378.</title>
        <authorList>
            <person name="Kyndt J.A."/>
            <person name="Meyer T.E."/>
        </authorList>
    </citation>
    <scope>NUCLEOTIDE SEQUENCE [LARGE SCALE GENOMIC DNA]</scope>
    <source>
        <strain evidence="7 8">DSM 13378</strain>
    </source>
</reference>
<evidence type="ECO:0000313" key="8">
    <source>
        <dbReference type="Proteomes" id="UP000463470"/>
    </source>
</evidence>
<feature type="transmembrane region" description="Helical" evidence="6">
    <location>
        <begin position="120"/>
        <end position="137"/>
    </location>
</feature>
<feature type="transmembrane region" description="Helical" evidence="6">
    <location>
        <begin position="363"/>
        <end position="385"/>
    </location>
</feature>
<evidence type="ECO:0000256" key="5">
    <source>
        <dbReference type="ARBA" id="ARBA00023136"/>
    </source>
</evidence>
<feature type="transmembrane region" description="Helical" evidence="6">
    <location>
        <begin position="230"/>
        <end position="247"/>
    </location>
</feature>
<keyword evidence="3" id="KW-0133">Cell shape</keyword>
<feature type="transmembrane region" description="Helical" evidence="6">
    <location>
        <begin position="205"/>
        <end position="224"/>
    </location>
</feature>
<dbReference type="PANTHER" id="PTHR30474">
    <property type="entry name" value="CELL CYCLE PROTEIN"/>
    <property type="match status" value="1"/>
</dbReference>
<keyword evidence="4 6" id="KW-1133">Transmembrane helix</keyword>
<evidence type="ECO:0000256" key="4">
    <source>
        <dbReference type="ARBA" id="ARBA00022989"/>
    </source>
</evidence>
<feature type="transmembrane region" description="Helical" evidence="6">
    <location>
        <begin position="252"/>
        <end position="269"/>
    </location>
</feature>